<dbReference type="AlphaFoldDB" id="A0A086J688"/>
<name>A0A086J688_TOXGO</name>
<dbReference type="Proteomes" id="UP000028828">
    <property type="component" value="Unassembled WGS sequence"/>
</dbReference>
<reference evidence="1 2" key="1">
    <citation type="submission" date="2014-03" db="EMBL/GenBank/DDBJ databases">
        <authorList>
            <person name="Sibley D."/>
            <person name="Venepally P."/>
            <person name="Karamycheva S."/>
            <person name="Hadjithomas M."/>
            <person name="Khan A."/>
            <person name="Brunk B."/>
            <person name="Roos D."/>
            <person name="Caler E."/>
            <person name="Lorenzi H."/>
        </authorList>
    </citation>
    <scope>NUCLEOTIDE SEQUENCE [LARGE SCALE GENOMIC DNA]</scope>
    <source>
        <strain evidence="2">p89</strain>
    </source>
</reference>
<evidence type="ECO:0000313" key="2">
    <source>
        <dbReference type="Proteomes" id="UP000028828"/>
    </source>
</evidence>
<dbReference type="VEuPathDB" id="ToxoDB:TGP89_279560"/>
<protein>
    <submittedName>
        <fullName evidence="1">Uncharacterized protein</fullName>
    </submittedName>
</protein>
<accession>A0A086J688</accession>
<organism evidence="1 2">
    <name type="scientific">Toxoplasma gondii p89</name>
    <dbReference type="NCBI Taxonomy" id="943119"/>
    <lineage>
        <taxon>Eukaryota</taxon>
        <taxon>Sar</taxon>
        <taxon>Alveolata</taxon>
        <taxon>Apicomplexa</taxon>
        <taxon>Conoidasida</taxon>
        <taxon>Coccidia</taxon>
        <taxon>Eucoccidiorida</taxon>
        <taxon>Eimeriorina</taxon>
        <taxon>Sarcocystidae</taxon>
        <taxon>Toxoplasma</taxon>
    </lineage>
</organism>
<proteinExistence type="predicted"/>
<dbReference type="EMBL" id="AEYI02002724">
    <property type="protein sequence ID" value="KFG27656.1"/>
    <property type="molecule type" value="Genomic_DNA"/>
</dbReference>
<evidence type="ECO:0000313" key="1">
    <source>
        <dbReference type="EMBL" id="KFG27656.1"/>
    </source>
</evidence>
<gene>
    <name evidence="1" type="ORF">TGP89_279560</name>
</gene>
<sequence length="122" mass="12669">MHHADARSGALYGNVQRRDDLNLSLAAGATWVSRFPHAVVVKCVGEVGEGQQSLSGWIVLRSVHRGQSGCSRCGRAVVETEKRCGAVSGAVPIGCATGEPAGDGTTRHLRSITTSESTVAIA</sequence>
<comment type="caution">
    <text evidence="1">The sequence shown here is derived from an EMBL/GenBank/DDBJ whole genome shotgun (WGS) entry which is preliminary data.</text>
</comment>